<dbReference type="InterPro" id="IPR011055">
    <property type="entry name" value="Dup_hybrid_motif"/>
</dbReference>
<dbReference type="PANTHER" id="PTHR21666">
    <property type="entry name" value="PEPTIDASE-RELATED"/>
    <property type="match status" value="1"/>
</dbReference>
<dbReference type="Pfam" id="PF01551">
    <property type="entry name" value="Peptidase_M23"/>
    <property type="match status" value="1"/>
</dbReference>
<evidence type="ECO:0000313" key="8">
    <source>
        <dbReference type="Proteomes" id="UP001242995"/>
    </source>
</evidence>
<feature type="region of interest" description="Disordered" evidence="2">
    <location>
        <begin position="291"/>
        <end position="477"/>
    </location>
</feature>
<feature type="compositionally biased region" description="Low complexity" evidence="2">
    <location>
        <begin position="363"/>
        <end position="375"/>
    </location>
</feature>
<evidence type="ECO:0000313" key="6">
    <source>
        <dbReference type="EMBL" id="MDQ0182501.1"/>
    </source>
</evidence>
<keyword evidence="1" id="KW-0732">Signal</keyword>
<dbReference type="InterPro" id="IPR016047">
    <property type="entry name" value="M23ase_b-sheet_dom"/>
</dbReference>
<keyword evidence="3" id="KW-0472">Membrane</keyword>
<dbReference type="SUPFAM" id="SSF51261">
    <property type="entry name" value="Duplicated hybrid motif"/>
    <property type="match status" value="1"/>
</dbReference>
<feature type="domain" description="M23ase beta-sheet core" evidence="4">
    <location>
        <begin position="152"/>
        <end position="247"/>
    </location>
</feature>
<name>A0AAW8DIU5_9MICC</name>
<feature type="compositionally biased region" description="Pro residues" evidence="2">
    <location>
        <begin position="448"/>
        <end position="462"/>
    </location>
</feature>
<dbReference type="Gene3D" id="2.70.70.10">
    <property type="entry name" value="Glucose Permease (Domain IIA)"/>
    <property type="match status" value="1"/>
</dbReference>
<feature type="compositionally biased region" description="Low complexity" evidence="2">
    <location>
        <begin position="385"/>
        <end position="422"/>
    </location>
</feature>
<feature type="compositionally biased region" description="Low complexity" evidence="2">
    <location>
        <begin position="343"/>
        <end position="355"/>
    </location>
</feature>
<comment type="caution">
    <text evidence="5">The sequence shown here is derived from an EMBL/GenBank/DDBJ whole genome shotgun (WGS) entry which is preliminary data.</text>
</comment>
<evidence type="ECO:0000259" key="4">
    <source>
        <dbReference type="Pfam" id="PF01551"/>
    </source>
</evidence>
<gene>
    <name evidence="5" type="ORF">J2S90_003711</name>
    <name evidence="6" type="ORF">J2S93_003954</name>
</gene>
<keyword evidence="7" id="KW-1185">Reference proteome</keyword>
<feature type="region of interest" description="Disordered" evidence="2">
    <location>
        <begin position="54"/>
        <end position="90"/>
    </location>
</feature>
<accession>A0AAW8DIU5</accession>
<dbReference type="Proteomes" id="UP001230951">
    <property type="component" value="Unassembled WGS sequence"/>
</dbReference>
<dbReference type="PANTHER" id="PTHR21666:SF289">
    <property type="entry name" value="L-ALA--D-GLU ENDOPEPTIDASE"/>
    <property type="match status" value="1"/>
</dbReference>
<dbReference type="GO" id="GO:0004222">
    <property type="term" value="F:metalloendopeptidase activity"/>
    <property type="evidence" value="ECO:0007669"/>
    <property type="project" value="TreeGrafter"/>
</dbReference>
<dbReference type="AlphaFoldDB" id="A0AAW8DIU5"/>
<dbReference type="EMBL" id="JAUSRG010000014">
    <property type="protein sequence ID" value="MDP9906724.1"/>
    <property type="molecule type" value="Genomic_DNA"/>
</dbReference>
<keyword evidence="5" id="KW-0378">Hydrolase</keyword>
<evidence type="ECO:0000313" key="7">
    <source>
        <dbReference type="Proteomes" id="UP001230951"/>
    </source>
</evidence>
<dbReference type="CDD" id="cd12797">
    <property type="entry name" value="M23_peptidase"/>
    <property type="match status" value="1"/>
</dbReference>
<dbReference type="InterPro" id="IPR050570">
    <property type="entry name" value="Cell_wall_metabolism_enzyme"/>
</dbReference>
<evidence type="ECO:0000256" key="1">
    <source>
        <dbReference type="ARBA" id="ARBA00022729"/>
    </source>
</evidence>
<feature type="compositionally biased region" description="Low complexity" evidence="2">
    <location>
        <begin position="463"/>
        <end position="477"/>
    </location>
</feature>
<feature type="compositionally biased region" description="Pro residues" evidence="2">
    <location>
        <begin position="332"/>
        <end position="342"/>
    </location>
</feature>
<evidence type="ECO:0000313" key="5">
    <source>
        <dbReference type="EMBL" id="MDP9906724.1"/>
    </source>
</evidence>
<organism evidence="5 8">
    <name type="scientific">Arthrobacter bambusae</name>
    <dbReference type="NCBI Taxonomy" id="1338426"/>
    <lineage>
        <taxon>Bacteria</taxon>
        <taxon>Bacillati</taxon>
        <taxon>Actinomycetota</taxon>
        <taxon>Actinomycetes</taxon>
        <taxon>Micrococcales</taxon>
        <taxon>Micrococcaceae</taxon>
        <taxon>Arthrobacter</taxon>
    </lineage>
</organism>
<dbReference type="Proteomes" id="UP001242995">
    <property type="component" value="Unassembled WGS sequence"/>
</dbReference>
<evidence type="ECO:0000256" key="3">
    <source>
        <dbReference type="SAM" id="Phobius"/>
    </source>
</evidence>
<keyword evidence="3" id="KW-1133">Transmembrane helix</keyword>
<feature type="compositionally biased region" description="Low complexity" evidence="2">
    <location>
        <begin position="431"/>
        <end position="447"/>
    </location>
</feature>
<feature type="compositionally biased region" description="Low complexity" evidence="2">
    <location>
        <begin position="313"/>
        <end position="331"/>
    </location>
</feature>
<dbReference type="EMBL" id="JAUSTF010000012">
    <property type="protein sequence ID" value="MDQ0182501.1"/>
    <property type="molecule type" value="Genomic_DNA"/>
</dbReference>
<reference evidence="5 7" key="1">
    <citation type="submission" date="2023-07" db="EMBL/GenBank/DDBJ databases">
        <title>Sorghum-associated microbial communities from plants grown in Nebraska, USA.</title>
        <authorList>
            <person name="Schachtman D."/>
        </authorList>
    </citation>
    <scope>NUCLEOTIDE SEQUENCE</scope>
    <source>
        <strain evidence="5">DS1006</strain>
        <strain evidence="6 7">DS1016</strain>
    </source>
</reference>
<dbReference type="RefSeq" id="WP_306963254.1">
    <property type="nucleotide sequence ID" value="NZ_JAUSRG010000014.1"/>
</dbReference>
<feature type="transmembrane region" description="Helical" evidence="3">
    <location>
        <begin position="21"/>
        <end position="38"/>
    </location>
</feature>
<evidence type="ECO:0000256" key="2">
    <source>
        <dbReference type="SAM" id="MobiDB-lite"/>
    </source>
</evidence>
<proteinExistence type="predicted"/>
<sequence>MGKHHESGQVVDLVLTRKFGRVLSACFLAVVVILAFGFQGPGLGGAASDGSLATGQVEPGMLPTDGATSSAQETVPPSPPSAPVQAGDKATVSFERSPVQTLDKNGVGTLNVSSSSLDRPPAGKLYAPLEMLLPSSPFGLRIDPFTGLPGEFHWGQDFAAACGTLVYAADSGVVRAVGWHPWGGGNRVEIDHGNGLVTTYNHLQGIAVTKGQSVRVGEVIARVGTTGSSTGCHLHFETILNGVYTNPMNWTFLPTKQVDPLGDIPMVSYQPGSATATSAGSVWSIPGAVPTDPGAVPSREAVTGGVQEAKVVPTATPTASPTGSPTASPTGTPTPSPTPSPTGTPIGTPTGTPATSPTPSPTASPSGTPTGTPTATPTPTPSGTPTPSKTPSGTPSPTLTQAPTGTQPPTATQGPATVVPPTVTVPPPVAPTSSLPVPVPSVTQSVPTPAPTQPTPSAPSSPTPSVTATTKTASPKP</sequence>
<protein>
    <submittedName>
        <fullName evidence="5">Murein DD-endopeptidase MepM/ murein hydrolase activator NlpD</fullName>
    </submittedName>
</protein>
<keyword evidence="3" id="KW-0812">Transmembrane</keyword>